<organism evidence="4 5">
    <name type="scientific">Emiliania huxleyi (strain CCMP1516)</name>
    <dbReference type="NCBI Taxonomy" id="280463"/>
    <lineage>
        <taxon>Eukaryota</taxon>
        <taxon>Haptista</taxon>
        <taxon>Haptophyta</taxon>
        <taxon>Prymnesiophyceae</taxon>
        <taxon>Isochrysidales</taxon>
        <taxon>Noelaerhabdaceae</taxon>
        <taxon>Emiliania</taxon>
    </lineage>
</organism>
<dbReference type="AlphaFoldDB" id="A0A0D3IMU7"/>
<accession>A0A0D3IMU7</accession>
<comment type="similarity">
    <text evidence="1">Belongs to the CWF19 family.</text>
</comment>
<feature type="region of interest" description="Disordered" evidence="2">
    <location>
        <begin position="423"/>
        <end position="467"/>
    </location>
</feature>
<dbReference type="STRING" id="2903.R1BS93"/>
<dbReference type="RefSeq" id="XP_005765011.1">
    <property type="nucleotide sequence ID" value="XM_005764954.1"/>
</dbReference>
<evidence type="ECO:0000256" key="1">
    <source>
        <dbReference type="ARBA" id="ARBA00006795"/>
    </source>
</evidence>
<dbReference type="GO" id="GO:0071014">
    <property type="term" value="C:post-mRNA release spliceosomal complex"/>
    <property type="evidence" value="ECO:0007669"/>
    <property type="project" value="TreeGrafter"/>
</dbReference>
<dbReference type="EnsemblProtists" id="EOD12582">
    <property type="protein sequence ID" value="EOD12582"/>
    <property type="gene ID" value="EMIHUDRAFT_213262"/>
</dbReference>
<dbReference type="InterPro" id="IPR006767">
    <property type="entry name" value="Cwf19-like_C_dom-2"/>
</dbReference>
<dbReference type="HOGENOM" id="CLU_418854_0_0_1"/>
<feature type="compositionally biased region" description="Basic and acidic residues" evidence="2">
    <location>
        <begin position="312"/>
        <end position="322"/>
    </location>
</feature>
<feature type="region of interest" description="Disordered" evidence="2">
    <location>
        <begin position="312"/>
        <end position="404"/>
    </location>
</feature>
<feature type="compositionally biased region" description="Basic residues" evidence="2">
    <location>
        <begin position="323"/>
        <end position="337"/>
    </location>
</feature>
<dbReference type="GO" id="GO:0000398">
    <property type="term" value="P:mRNA splicing, via spliceosome"/>
    <property type="evidence" value="ECO:0007669"/>
    <property type="project" value="TreeGrafter"/>
</dbReference>
<feature type="region of interest" description="Disordered" evidence="2">
    <location>
        <begin position="29"/>
        <end position="84"/>
    </location>
</feature>
<dbReference type="PaxDb" id="2903-EOD12582"/>
<evidence type="ECO:0000313" key="5">
    <source>
        <dbReference type="Proteomes" id="UP000013827"/>
    </source>
</evidence>
<feature type="compositionally biased region" description="Low complexity" evidence="2">
    <location>
        <begin position="377"/>
        <end position="398"/>
    </location>
</feature>
<feature type="compositionally biased region" description="Basic and acidic residues" evidence="2">
    <location>
        <begin position="434"/>
        <end position="449"/>
    </location>
</feature>
<name>A0A0D3IMU7_EMIH1</name>
<sequence length="655" mass="70775">MSALGSMGIRFVSKAEIEAVQQKADEARAASQKAAAAQRKVEGEAKRQRVASGDASWVAPAEEEAAAAREGQPAAPPAEAPKSRDAAGLGFMNAAPAGFGAALARIARELNPYADAAKDSSQWTRDGAVCLERFGSLESLPEMRRIQQELQRGGGGGGAGSHAHLQATARDARRLVVVSGNFLTSFLEKQQEKERLASLPLPGREAREERVREEETRAEEKAAERRGPSQVEVDANKLAAKALRAKMRGDTAEYERLQAQADAAAAAAPPAPPPAAAPSGGGGAGGERIVLLRGEEDAVDRAQALALIEERLSEAAEREARGGKGRGGKKLKRRRPDRARPAAVEMEALSTRRPKRVQRFDKGSGERTKYFRDDDAGASLSSASEGGAARSASLSSLYEEARRGAGKTIDDHYADNVARAGRKYKGPASADDEHESRLSRKSDAKRKQAEASQQAPGRRSRGGGGALEQTAEKRFNERKHLVVALGELDKAPIGLGHCVIEPIEHVFLEQHLRLGSAGLPSRDTMAIELLQKGAEAILECDEEWSQHKKIYDTGGWTVPAGFSYFAVSFALQACRAPPEWWPGHTPEWLPSRDAGYAHVVEDEAEWNTDFGRETVEGLIEFDGAGIPLKRRPPLPFEEMRSRVAFEPYDWTQQLS</sequence>
<evidence type="ECO:0000259" key="3">
    <source>
        <dbReference type="Pfam" id="PF04676"/>
    </source>
</evidence>
<reference evidence="5" key="1">
    <citation type="journal article" date="2013" name="Nature">
        <title>Pan genome of the phytoplankton Emiliania underpins its global distribution.</title>
        <authorList>
            <person name="Read B.A."/>
            <person name="Kegel J."/>
            <person name="Klute M.J."/>
            <person name="Kuo A."/>
            <person name="Lefebvre S.C."/>
            <person name="Maumus F."/>
            <person name="Mayer C."/>
            <person name="Miller J."/>
            <person name="Monier A."/>
            <person name="Salamov A."/>
            <person name="Young J."/>
            <person name="Aguilar M."/>
            <person name="Claverie J.M."/>
            <person name="Frickenhaus S."/>
            <person name="Gonzalez K."/>
            <person name="Herman E.K."/>
            <person name="Lin Y.C."/>
            <person name="Napier J."/>
            <person name="Ogata H."/>
            <person name="Sarno A.F."/>
            <person name="Shmutz J."/>
            <person name="Schroeder D."/>
            <person name="de Vargas C."/>
            <person name="Verret F."/>
            <person name="von Dassow P."/>
            <person name="Valentin K."/>
            <person name="Van de Peer Y."/>
            <person name="Wheeler G."/>
            <person name="Dacks J.B."/>
            <person name="Delwiche C.F."/>
            <person name="Dyhrman S.T."/>
            <person name="Glockner G."/>
            <person name="John U."/>
            <person name="Richards T."/>
            <person name="Worden A.Z."/>
            <person name="Zhang X."/>
            <person name="Grigoriev I.V."/>
            <person name="Allen A.E."/>
            <person name="Bidle K."/>
            <person name="Borodovsky M."/>
            <person name="Bowler C."/>
            <person name="Brownlee C."/>
            <person name="Cock J.M."/>
            <person name="Elias M."/>
            <person name="Gladyshev V.N."/>
            <person name="Groth M."/>
            <person name="Guda C."/>
            <person name="Hadaegh A."/>
            <person name="Iglesias-Rodriguez M.D."/>
            <person name="Jenkins J."/>
            <person name="Jones B.M."/>
            <person name="Lawson T."/>
            <person name="Leese F."/>
            <person name="Lindquist E."/>
            <person name="Lobanov A."/>
            <person name="Lomsadze A."/>
            <person name="Malik S.B."/>
            <person name="Marsh M.E."/>
            <person name="Mackinder L."/>
            <person name="Mock T."/>
            <person name="Mueller-Roeber B."/>
            <person name="Pagarete A."/>
            <person name="Parker M."/>
            <person name="Probert I."/>
            <person name="Quesneville H."/>
            <person name="Raines C."/>
            <person name="Rensing S.A."/>
            <person name="Riano-Pachon D.M."/>
            <person name="Richier S."/>
            <person name="Rokitta S."/>
            <person name="Shiraiwa Y."/>
            <person name="Soanes D.M."/>
            <person name="van der Giezen M."/>
            <person name="Wahlund T.M."/>
            <person name="Williams B."/>
            <person name="Wilson W."/>
            <person name="Wolfe G."/>
            <person name="Wurch L.L."/>
        </authorList>
    </citation>
    <scope>NUCLEOTIDE SEQUENCE</scope>
</reference>
<evidence type="ECO:0000313" key="4">
    <source>
        <dbReference type="EnsemblProtists" id="EOD12582"/>
    </source>
</evidence>
<feature type="compositionally biased region" description="Basic and acidic residues" evidence="2">
    <location>
        <begin position="358"/>
        <end position="375"/>
    </location>
</feature>
<dbReference type="eggNOG" id="KOG2477">
    <property type="taxonomic scope" value="Eukaryota"/>
</dbReference>
<dbReference type="Proteomes" id="UP000013827">
    <property type="component" value="Unassembled WGS sequence"/>
</dbReference>
<feature type="region of interest" description="Disordered" evidence="2">
    <location>
        <begin position="251"/>
        <end position="289"/>
    </location>
</feature>
<feature type="compositionally biased region" description="Low complexity" evidence="2">
    <location>
        <begin position="29"/>
        <end position="38"/>
    </location>
</feature>
<dbReference type="PANTHER" id="PTHR12072:SF5">
    <property type="entry name" value="CWF19-LIKE PROTEIN 2"/>
    <property type="match status" value="1"/>
</dbReference>
<protein>
    <recommendedName>
        <fullName evidence="3">Cwf19-like protein C-terminal domain-containing protein</fullName>
    </recommendedName>
</protein>
<feature type="region of interest" description="Disordered" evidence="2">
    <location>
        <begin position="193"/>
        <end position="233"/>
    </location>
</feature>
<feature type="domain" description="Cwf19-like protein C-terminal" evidence="3">
    <location>
        <begin position="543"/>
        <end position="651"/>
    </location>
</feature>
<dbReference type="KEGG" id="ehx:EMIHUDRAFT_213262"/>
<reference evidence="4" key="2">
    <citation type="submission" date="2024-10" db="UniProtKB">
        <authorList>
            <consortium name="EnsemblProtists"/>
        </authorList>
    </citation>
    <scope>IDENTIFICATION</scope>
</reference>
<proteinExistence type="inferred from homology"/>
<keyword evidence="5" id="KW-1185">Reference proteome</keyword>
<evidence type="ECO:0000256" key="2">
    <source>
        <dbReference type="SAM" id="MobiDB-lite"/>
    </source>
</evidence>
<feature type="compositionally biased region" description="Basic and acidic residues" evidence="2">
    <location>
        <begin position="204"/>
        <end position="227"/>
    </location>
</feature>
<dbReference type="GeneID" id="17258824"/>
<dbReference type="InterPro" id="IPR040194">
    <property type="entry name" value="Cwf19-like"/>
</dbReference>
<dbReference type="Pfam" id="PF04676">
    <property type="entry name" value="CwfJ_C_2"/>
    <property type="match status" value="1"/>
</dbReference>
<dbReference type="PANTHER" id="PTHR12072">
    <property type="entry name" value="CWF19, CELL CYCLE CONTROL PROTEIN"/>
    <property type="match status" value="1"/>
</dbReference>
<feature type="compositionally biased region" description="Low complexity" evidence="2">
    <location>
        <begin position="259"/>
        <end position="268"/>
    </location>
</feature>